<evidence type="ECO:0000313" key="4">
    <source>
        <dbReference type="Proteomes" id="UP000018144"/>
    </source>
</evidence>
<feature type="region of interest" description="Disordered" evidence="2">
    <location>
        <begin position="56"/>
        <end position="78"/>
    </location>
</feature>
<dbReference type="EMBL" id="HF935724">
    <property type="protein sequence ID" value="CCX32100.1"/>
    <property type="molecule type" value="Genomic_DNA"/>
</dbReference>
<evidence type="ECO:0000313" key="3">
    <source>
        <dbReference type="EMBL" id="CCX32100.1"/>
    </source>
</evidence>
<feature type="compositionally biased region" description="Acidic residues" evidence="2">
    <location>
        <begin position="252"/>
        <end position="273"/>
    </location>
</feature>
<organism evidence="3 4">
    <name type="scientific">Pyronema omphalodes (strain CBS 100304)</name>
    <name type="common">Pyronema confluens</name>
    <dbReference type="NCBI Taxonomy" id="1076935"/>
    <lineage>
        <taxon>Eukaryota</taxon>
        <taxon>Fungi</taxon>
        <taxon>Dikarya</taxon>
        <taxon>Ascomycota</taxon>
        <taxon>Pezizomycotina</taxon>
        <taxon>Pezizomycetes</taxon>
        <taxon>Pezizales</taxon>
        <taxon>Pyronemataceae</taxon>
        <taxon>Pyronema</taxon>
    </lineage>
</organism>
<name>U4LRY9_PYROM</name>
<reference evidence="3 4" key="1">
    <citation type="journal article" date="2013" name="PLoS Genet.">
        <title>The genome and development-dependent transcriptomes of Pyronema confluens: a window into fungal evolution.</title>
        <authorList>
            <person name="Traeger S."/>
            <person name="Altegoer F."/>
            <person name="Freitag M."/>
            <person name="Gabaldon T."/>
            <person name="Kempken F."/>
            <person name="Kumar A."/>
            <person name="Marcet-Houben M."/>
            <person name="Poggeler S."/>
            <person name="Stajich J.E."/>
            <person name="Nowrousian M."/>
        </authorList>
    </citation>
    <scope>NUCLEOTIDE SEQUENCE [LARGE SCALE GENOMIC DNA]</scope>
    <source>
        <strain evidence="4">CBS 100304</strain>
        <tissue evidence="3">Vegetative mycelium</tissue>
    </source>
</reference>
<feature type="compositionally biased region" description="Polar residues" evidence="2">
    <location>
        <begin position="188"/>
        <end position="202"/>
    </location>
</feature>
<evidence type="ECO:0000256" key="1">
    <source>
        <dbReference type="SAM" id="Coils"/>
    </source>
</evidence>
<keyword evidence="4" id="KW-1185">Reference proteome</keyword>
<gene>
    <name evidence="3" type="ORF">PCON_12370</name>
</gene>
<sequence>MHSPPLSTTSPTPPDLETVFEALNLFIAKERQALCTEIEKLTEENKGLVKENQKLLSQTVRSRSPSSQSPEDPRLNPEFTASSLATSASTVPSNYSSYSAKTQQAEQPDLVTTLLEKVHHYQRFLLKERELHAHREQDLQRNLRSFSTTIREATREDVSVRSEASSLRNVGNRWSTLSSLSTMSSQSPRIGQNITPKTSPQIIQRGFVAQSKPLPQKPLPRTPATLASPPESPKKTRKASYTPASIAHTEGDTGEEELESTTDSEDSESTEQDPTDRSDSTQQEASPVFLAPRVLKNSGDLVVNRVMALSAALSQRTEEIRMIRQLAEQKVRETMERIKELESKAEGVEVLRAHTHQANLELDVLKLKLKKLETMALEFVPLSEQHVLLDFEEYKDQLLKVQTKQKQRRKKEERWRLWGET</sequence>
<dbReference type="OrthoDB" id="10267912at2759"/>
<evidence type="ECO:0000256" key="2">
    <source>
        <dbReference type="SAM" id="MobiDB-lite"/>
    </source>
</evidence>
<feature type="compositionally biased region" description="Low complexity" evidence="2">
    <location>
        <begin position="178"/>
        <end position="187"/>
    </location>
</feature>
<feature type="compositionally biased region" description="Polar residues" evidence="2">
    <location>
        <begin position="56"/>
        <end position="70"/>
    </location>
</feature>
<accession>U4LRY9</accession>
<protein>
    <submittedName>
        <fullName evidence="3">Uncharacterized protein</fullName>
    </submittedName>
</protein>
<dbReference type="AlphaFoldDB" id="U4LRY9"/>
<feature type="coiled-coil region" evidence="1">
    <location>
        <begin position="324"/>
        <end position="375"/>
    </location>
</feature>
<dbReference type="Proteomes" id="UP000018144">
    <property type="component" value="Unassembled WGS sequence"/>
</dbReference>
<feature type="region of interest" description="Disordered" evidence="2">
    <location>
        <begin position="178"/>
        <end position="290"/>
    </location>
</feature>
<keyword evidence="1" id="KW-0175">Coiled coil</keyword>
<proteinExistence type="predicted"/>